<reference evidence="1 2" key="1">
    <citation type="submission" date="2020-07" db="EMBL/GenBank/DDBJ databases">
        <title>Streptomyces isolated from Indian soil.</title>
        <authorList>
            <person name="Mandal S."/>
            <person name="Maiti P.K."/>
        </authorList>
    </citation>
    <scope>NUCLEOTIDE SEQUENCE [LARGE SCALE GENOMIC DNA]</scope>
    <source>
        <strain evidence="1 2">PSKA28</strain>
    </source>
</reference>
<dbReference type="RefSeq" id="WP_181662331.1">
    <property type="nucleotide sequence ID" value="NZ_JACEHE010000046.1"/>
</dbReference>
<dbReference type="AlphaFoldDB" id="A0A7W0DUB6"/>
<evidence type="ECO:0000313" key="2">
    <source>
        <dbReference type="Proteomes" id="UP000545761"/>
    </source>
</evidence>
<organism evidence="1 2">
    <name type="scientific">Streptomyces himalayensis subsp. himalayensis</name>
    <dbReference type="NCBI Taxonomy" id="2756131"/>
    <lineage>
        <taxon>Bacteria</taxon>
        <taxon>Bacillati</taxon>
        <taxon>Actinomycetota</taxon>
        <taxon>Actinomycetes</taxon>
        <taxon>Kitasatosporales</taxon>
        <taxon>Streptomycetaceae</taxon>
        <taxon>Streptomyces</taxon>
        <taxon>Streptomyces himalayensis</taxon>
    </lineage>
</organism>
<evidence type="ECO:0000313" key="1">
    <source>
        <dbReference type="EMBL" id="MBA2951412.1"/>
    </source>
</evidence>
<dbReference type="EMBL" id="JACEHE010000046">
    <property type="protein sequence ID" value="MBA2951412.1"/>
    <property type="molecule type" value="Genomic_DNA"/>
</dbReference>
<gene>
    <name evidence="1" type="ORF">H1D24_38125</name>
</gene>
<comment type="caution">
    <text evidence="1">The sequence shown here is derived from an EMBL/GenBank/DDBJ whole genome shotgun (WGS) entry which is preliminary data.</text>
</comment>
<name>A0A7W0DUB6_9ACTN</name>
<dbReference type="Proteomes" id="UP000545761">
    <property type="component" value="Unassembled WGS sequence"/>
</dbReference>
<proteinExistence type="predicted"/>
<accession>A0A7W0DUB6</accession>
<protein>
    <submittedName>
        <fullName evidence="1">Uncharacterized protein</fullName>
    </submittedName>
</protein>
<sequence length="113" mass="12929">MTYGEVDLMANTELLRKTLQHIKDNPEQWDQKRWHKDFAGWSLRLGIPDVKVNTDADGIETLYQGDDRVWIDDIATKAEELLQLDRGQAIRLFCGANTMDDLSALVDEFATFG</sequence>